<name>A0ABD0JCY9_9CAEN</name>
<dbReference type="EMBL" id="JACVVK020000505">
    <property type="protein sequence ID" value="KAK7469761.1"/>
    <property type="molecule type" value="Genomic_DNA"/>
</dbReference>
<organism evidence="1 2">
    <name type="scientific">Batillaria attramentaria</name>
    <dbReference type="NCBI Taxonomy" id="370345"/>
    <lineage>
        <taxon>Eukaryota</taxon>
        <taxon>Metazoa</taxon>
        <taxon>Spiralia</taxon>
        <taxon>Lophotrochozoa</taxon>
        <taxon>Mollusca</taxon>
        <taxon>Gastropoda</taxon>
        <taxon>Caenogastropoda</taxon>
        <taxon>Sorbeoconcha</taxon>
        <taxon>Cerithioidea</taxon>
        <taxon>Batillariidae</taxon>
        <taxon>Batillaria</taxon>
    </lineage>
</organism>
<reference evidence="1 2" key="1">
    <citation type="journal article" date="2023" name="Sci. Data">
        <title>Genome assembly of the Korean intertidal mud-creeper Batillaria attramentaria.</title>
        <authorList>
            <person name="Patra A.K."/>
            <person name="Ho P.T."/>
            <person name="Jun S."/>
            <person name="Lee S.J."/>
            <person name="Kim Y."/>
            <person name="Won Y.J."/>
        </authorList>
    </citation>
    <scope>NUCLEOTIDE SEQUENCE [LARGE SCALE GENOMIC DNA]</scope>
    <source>
        <strain evidence="1">Wonlab-2016</strain>
    </source>
</reference>
<gene>
    <name evidence="1" type="ORF">BaRGS_00036243</name>
</gene>
<keyword evidence="2" id="KW-1185">Reference proteome</keyword>
<dbReference type="Proteomes" id="UP001519460">
    <property type="component" value="Unassembled WGS sequence"/>
</dbReference>
<proteinExistence type="predicted"/>
<comment type="caution">
    <text evidence="1">The sequence shown here is derived from an EMBL/GenBank/DDBJ whole genome shotgun (WGS) entry which is preliminary data.</text>
</comment>
<evidence type="ECO:0000313" key="2">
    <source>
        <dbReference type="Proteomes" id="UP001519460"/>
    </source>
</evidence>
<sequence>MVVGVHTWSGAYNKAVNQIKIRINRIANPRTVRLSSLLDCQLQIAREPTDGPYQSPLSHVASSLITITAVSKQHLSPRTLSTPESTKRHANRFPSKTYNVYSIHVSSCTPKLRCDLKQRHSVQVVRNKN</sequence>
<protein>
    <submittedName>
        <fullName evidence="1">Uncharacterized protein</fullName>
    </submittedName>
</protein>
<accession>A0ABD0JCY9</accession>
<dbReference type="AlphaFoldDB" id="A0ABD0JCY9"/>
<evidence type="ECO:0000313" key="1">
    <source>
        <dbReference type="EMBL" id="KAK7469761.1"/>
    </source>
</evidence>